<accession>A0A518RFB5</accession>
<dbReference type="GO" id="GO:0020037">
    <property type="term" value="F:heme binding"/>
    <property type="evidence" value="ECO:0007669"/>
    <property type="project" value="InterPro"/>
</dbReference>
<dbReference type="InterPro" id="IPR050597">
    <property type="entry name" value="Cytochrome_c_Oxidase_Subunit"/>
</dbReference>
<evidence type="ECO:0000256" key="3">
    <source>
        <dbReference type="ARBA" id="ARBA00023004"/>
    </source>
</evidence>
<dbReference type="AlphaFoldDB" id="A0A518RFB5"/>
<dbReference type="EMBL" id="CP042239">
    <property type="protein sequence ID" value="QDX26152.1"/>
    <property type="molecule type" value="Genomic_DNA"/>
</dbReference>
<organism evidence="7 8">
    <name type="scientific">Sphingomonas suaedae</name>
    <dbReference type="NCBI Taxonomy" id="2599297"/>
    <lineage>
        <taxon>Bacteria</taxon>
        <taxon>Pseudomonadati</taxon>
        <taxon>Pseudomonadota</taxon>
        <taxon>Alphaproteobacteria</taxon>
        <taxon>Sphingomonadales</taxon>
        <taxon>Sphingomonadaceae</taxon>
        <taxon>Sphingomonas</taxon>
    </lineage>
</organism>
<dbReference type="Proteomes" id="UP000318055">
    <property type="component" value="Chromosome"/>
</dbReference>
<evidence type="ECO:0000256" key="2">
    <source>
        <dbReference type="ARBA" id="ARBA00022723"/>
    </source>
</evidence>
<dbReference type="PROSITE" id="PS51257">
    <property type="entry name" value="PROKAR_LIPOPROTEIN"/>
    <property type="match status" value="1"/>
</dbReference>
<dbReference type="InterPro" id="IPR036909">
    <property type="entry name" value="Cyt_c-like_dom_sf"/>
</dbReference>
<evidence type="ECO:0000313" key="7">
    <source>
        <dbReference type="EMBL" id="QDX26152.1"/>
    </source>
</evidence>
<protein>
    <submittedName>
        <fullName evidence="7">C-type cytochrome</fullName>
    </submittedName>
</protein>
<dbReference type="Pfam" id="PF00034">
    <property type="entry name" value="Cytochrom_C"/>
    <property type="match status" value="2"/>
</dbReference>
<evidence type="ECO:0000259" key="6">
    <source>
        <dbReference type="PROSITE" id="PS51007"/>
    </source>
</evidence>
<reference evidence="7 8" key="1">
    <citation type="submission" date="2019-07" db="EMBL/GenBank/DDBJ databases">
        <title>Sphingomonas alkalisoli sp. nov., isolated from rhizosphere soil of Suaedae salsa.</title>
        <authorList>
            <person name="Zhang H."/>
            <person name="Xu L."/>
            <person name="Zhang J.-X."/>
            <person name="Sun J.-Q."/>
        </authorList>
    </citation>
    <scope>NUCLEOTIDE SEQUENCE [LARGE SCALE GENOMIC DNA]</scope>
    <source>
        <strain evidence="7 8">XS-10</strain>
    </source>
</reference>
<dbReference type="PROSITE" id="PS51007">
    <property type="entry name" value="CYTC"/>
    <property type="match status" value="2"/>
</dbReference>
<dbReference type="SUPFAM" id="SSF46626">
    <property type="entry name" value="Cytochrome c"/>
    <property type="match status" value="2"/>
</dbReference>
<evidence type="ECO:0000256" key="1">
    <source>
        <dbReference type="ARBA" id="ARBA00022617"/>
    </source>
</evidence>
<keyword evidence="2 4" id="KW-0479">Metal-binding</keyword>
<feature type="domain" description="Cytochrome c" evidence="6">
    <location>
        <begin position="34"/>
        <end position="114"/>
    </location>
</feature>
<evidence type="ECO:0000256" key="5">
    <source>
        <dbReference type="SAM" id="MobiDB-lite"/>
    </source>
</evidence>
<keyword evidence="8" id="KW-1185">Reference proteome</keyword>
<keyword evidence="1 4" id="KW-0349">Heme</keyword>
<feature type="domain" description="Cytochrome c" evidence="6">
    <location>
        <begin position="123"/>
        <end position="213"/>
    </location>
</feature>
<dbReference type="OrthoDB" id="9773456at2"/>
<dbReference type="InterPro" id="IPR009056">
    <property type="entry name" value="Cyt_c-like_dom"/>
</dbReference>
<dbReference type="PANTHER" id="PTHR33751">
    <property type="entry name" value="CBB3-TYPE CYTOCHROME C OXIDASE SUBUNIT FIXP"/>
    <property type="match status" value="1"/>
</dbReference>
<proteinExistence type="predicted"/>
<evidence type="ECO:0000256" key="4">
    <source>
        <dbReference type="PROSITE-ProRule" id="PRU00433"/>
    </source>
</evidence>
<feature type="compositionally biased region" description="Low complexity" evidence="5">
    <location>
        <begin position="237"/>
        <end position="252"/>
    </location>
</feature>
<sequence length="252" mass="26077">MDWRALWVLTGIALAGCGTVERGSADRFTASGELLAVSGGDAGAPNACITCHGIDGRGNGAGTPRLAGLDRGYMAAQLEAYASGRRRHPEMESIARALTPAQRVAVSAHYAALPYDPAPRMTGGTTAAQTLYHRGDPARGLAACASCHGDRGDGVGAANPPLSGQPSAYLGHQLAQWRQGARRNDPEGAMQRISRALSPAESVALAAYASSLPGDPPRPESRAASREARRADPRNDASAPPRRAAGSPPARR</sequence>
<dbReference type="Gene3D" id="1.10.760.10">
    <property type="entry name" value="Cytochrome c-like domain"/>
    <property type="match status" value="2"/>
</dbReference>
<keyword evidence="3 4" id="KW-0408">Iron</keyword>
<dbReference type="PANTHER" id="PTHR33751:SF11">
    <property type="entry name" value="BLL4483 PROTEIN"/>
    <property type="match status" value="1"/>
</dbReference>
<gene>
    <name evidence="7" type="ORF">FPZ54_09035</name>
</gene>
<dbReference type="GO" id="GO:0009055">
    <property type="term" value="F:electron transfer activity"/>
    <property type="evidence" value="ECO:0007669"/>
    <property type="project" value="InterPro"/>
</dbReference>
<name>A0A518RFB5_9SPHN</name>
<dbReference type="GO" id="GO:0046872">
    <property type="term" value="F:metal ion binding"/>
    <property type="evidence" value="ECO:0007669"/>
    <property type="project" value="UniProtKB-KW"/>
</dbReference>
<feature type="compositionally biased region" description="Basic and acidic residues" evidence="5">
    <location>
        <begin position="217"/>
        <end position="235"/>
    </location>
</feature>
<evidence type="ECO:0000313" key="8">
    <source>
        <dbReference type="Proteomes" id="UP000318055"/>
    </source>
</evidence>
<feature type="region of interest" description="Disordered" evidence="5">
    <location>
        <begin position="207"/>
        <end position="252"/>
    </location>
</feature>
<dbReference type="KEGG" id="ssua:FPZ54_09035"/>